<evidence type="ECO:0000313" key="2">
    <source>
        <dbReference type="EMBL" id="KAJ7349816.1"/>
    </source>
</evidence>
<reference evidence="2" key="1">
    <citation type="submission" date="2023-03" db="EMBL/GenBank/DDBJ databases">
        <title>Massive genome expansion in bonnet fungi (Mycena s.s.) driven by repeated elements and novel gene families across ecological guilds.</title>
        <authorList>
            <consortium name="Lawrence Berkeley National Laboratory"/>
            <person name="Harder C.B."/>
            <person name="Miyauchi S."/>
            <person name="Viragh M."/>
            <person name="Kuo A."/>
            <person name="Thoen E."/>
            <person name="Andreopoulos B."/>
            <person name="Lu D."/>
            <person name="Skrede I."/>
            <person name="Drula E."/>
            <person name="Henrissat B."/>
            <person name="Morin E."/>
            <person name="Kohler A."/>
            <person name="Barry K."/>
            <person name="LaButti K."/>
            <person name="Morin E."/>
            <person name="Salamov A."/>
            <person name="Lipzen A."/>
            <person name="Mereny Z."/>
            <person name="Hegedus B."/>
            <person name="Baldrian P."/>
            <person name="Stursova M."/>
            <person name="Weitz H."/>
            <person name="Taylor A."/>
            <person name="Grigoriev I.V."/>
            <person name="Nagy L.G."/>
            <person name="Martin F."/>
            <person name="Kauserud H."/>
        </authorList>
    </citation>
    <scope>NUCLEOTIDE SEQUENCE</scope>
    <source>
        <strain evidence="2">CBHHK002</strain>
    </source>
</reference>
<feature type="region of interest" description="Disordered" evidence="1">
    <location>
        <begin position="103"/>
        <end position="126"/>
    </location>
</feature>
<dbReference type="InterPro" id="IPR013785">
    <property type="entry name" value="Aldolase_TIM"/>
</dbReference>
<sequence>MESLTAGLGKSSSQLLKEHIQKIRTSLNIPAGEPVPVAVGFLGWVLDKTEISDDPRLPAVLDEHPVAVWFAFGVDIEKWVDQVHEHDTRTRLPLHARVRVHFREKAGHHERGPQLHASDDGVRRGGAPDELAAEVRWPGDCEWAHRRLQGRAECRGAHREVYGGCARRRPVQRHFLGGCRRWADE</sequence>
<comment type="caution">
    <text evidence="2">The sequence shown here is derived from an EMBL/GenBank/DDBJ whole genome shotgun (WGS) entry which is preliminary data.</text>
</comment>
<keyword evidence="3" id="KW-1185">Reference proteome</keyword>
<evidence type="ECO:0000313" key="3">
    <source>
        <dbReference type="Proteomes" id="UP001218218"/>
    </source>
</evidence>
<gene>
    <name evidence="2" type="ORF">DFH08DRAFT_125192</name>
</gene>
<accession>A0AAD7A5G4</accession>
<dbReference type="EMBL" id="JARIHO010000015">
    <property type="protein sequence ID" value="KAJ7349816.1"/>
    <property type="molecule type" value="Genomic_DNA"/>
</dbReference>
<protein>
    <submittedName>
        <fullName evidence="2">Uncharacterized protein</fullName>
    </submittedName>
</protein>
<name>A0AAD7A5G4_9AGAR</name>
<dbReference type="AlphaFoldDB" id="A0AAD7A5G4"/>
<organism evidence="2 3">
    <name type="scientific">Mycena albidolilacea</name>
    <dbReference type="NCBI Taxonomy" id="1033008"/>
    <lineage>
        <taxon>Eukaryota</taxon>
        <taxon>Fungi</taxon>
        <taxon>Dikarya</taxon>
        <taxon>Basidiomycota</taxon>
        <taxon>Agaricomycotina</taxon>
        <taxon>Agaricomycetes</taxon>
        <taxon>Agaricomycetidae</taxon>
        <taxon>Agaricales</taxon>
        <taxon>Marasmiineae</taxon>
        <taxon>Mycenaceae</taxon>
        <taxon>Mycena</taxon>
    </lineage>
</organism>
<proteinExistence type="predicted"/>
<evidence type="ECO:0000256" key="1">
    <source>
        <dbReference type="SAM" id="MobiDB-lite"/>
    </source>
</evidence>
<dbReference type="Proteomes" id="UP001218218">
    <property type="component" value="Unassembled WGS sequence"/>
</dbReference>
<dbReference type="Gene3D" id="3.20.20.70">
    <property type="entry name" value="Aldolase class I"/>
    <property type="match status" value="1"/>
</dbReference>